<dbReference type="Proteomes" id="UP000266841">
    <property type="component" value="Unassembled WGS sequence"/>
</dbReference>
<dbReference type="EMBL" id="AGNL01005620">
    <property type="protein sequence ID" value="EJK72580.1"/>
    <property type="molecule type" value="Genomic_DNA"/>
</dbReference>
<dbReference type="SUPFAM" id="SSF144232">
    <property type="entry name" value="HIT/MYND zinc finger-like"/>
    <property type="match status" value="1"/>
</dbReference>
<keyword evidence="9" id="KW-1185">Reference proteome</keyword>
<dbReference type="GO" id="GO:0008270">
    <property type="term" value="F:zinc ion binding"/>
    <property type="evidence" value="ECO:0007669"/>
    <property type="project" value="UniProtKB-KW"/>
</dbReference>
<evidence type="ECO:0000256" key="1">
    <source>
        <dbReference type="ARBA" id="ARBA00022723"/>
    </source>
</evidence>
<dbReference type="PROSITE" id="PS50865">
    <property type="entry name" value="ZF_MYND_2"/>
    <property type="match status" value="1"/>
</dbReference>
<keyword evidence="5" id="KW-0175">Coiled coil</keyword>
<comment type="caution">
    <text evidence="8">The sequence shown here is derived from an EMBL/GenBank/DDBJ whole genome shotgun (WGS) entry which is preliminary data.</text>
</comment>
<evidence type="ECO:0000256" key="6">
    <source>
        <dbReference type="SAM" id="MobiDB-lite"/>
    </source>
</evidence>
<proteinExistence type="predicted"/>
<evidence type="ECO:0000256" key="5">
    <source>
        <dbReference type="SAM" id="Coils"/>
    </source>
</evidence>
<keyword evidence="1" id="KW-0479">Metal-binding</keyword>
<dbReference type="Gene3D" id="6.10.140.2220">
    <property type="match status" value="1"/>
</dbReference>
<evidence type="ECO:0000313" key="9">
    <source>
        <dbReference type="Proteomes" id="UP000266841"/>
    </source>
</evidence>
<gene>
    <name evidence="8" type="ORF">THAOC_05874</name>
</gene>
<feature type="compositionally biased region" description="Basic and acidic residues" evidence="6">
    <location>
        <begin position="248"/>
        <end position="263"/>
    </location>
</feature>
<evidence type="ECO:0000259" key="7">
    <source>
        <dbReference type="PROSITE" id="PS50865"/>
    </source>
</evidence>
<protein>
    <recommendedName>
        <fullName evidence="7">MYND-type domain-containing protein</fullName>
    </recommendedName>
</protein>
<feature type="coiled-coil region" evidence="5">
    <location>
        <begin position="617"/>
        <end position="644"/>
    </location>
</feature>
<feature type="compositionally biased region" description="Basic residues" evidence="6">
    <location>
        <begin position="1"/>
        <end position="11"/>
    </location>
</feature>
<dbReference type="OrthoDB" id="3071675at2759"/>
<evidence type="ECO:0000313" key="8">
    <source>
        <dbReference type="EMBL" id="EJK72580.1"/>
    </source>
</evidence>
<keyword evidence="3" id="KW-0862">Zinc</keyword>
<feature type="region of interest" description="Disordered" evidence="6">
    <location>
        <begin position="240"/>
        <end position="263"/>
    </location>
</feature>
<dbReference type="Pfam" id="PF01753">
    <property type="entry name" value="zf-MYND"/>
    <property type="match status" value="1"/>
</dbReference>
<dbReference type="InterPro" id="IPR002893">
    <property type="entry name" value="Znf_MYND"/>
</dbReference>
<evidence type="ECO:0000256" key="2">
    <source>
        <dbReference type="ARBA" id="ARBA00022771"/>
    </source>
</evidence>
<accession>K0T4G6</accession>
<keyword evidence="2 4" id="KW-0863">Zinc-finger</keyword>
<feature type="domain" description="MYND-type" evidence="7">
    <location>
        <begin position="577"/>
        <end position="617"/>
    </location>
</feature>
<evidence type="ECO:0000256" key="3">
    <source>
        <dbReference type="ARBA" id="ARBA00022833"/>
    </source>
</evidence>
<sequence>MGGKKKQRSRQRKVEQKSKGVDSTKFMKRVENYRRTLSSATPASVCGALGDKEAARSEWLPEWRRGGKGSGGSFFLAEGVTGGALGFGYPPFDDDATELNMSSVPFAVPSYAIFQLTTHVAAGGKDEATLTVLGKLIDGGIIQVRDSVGFVGLVSFRLAFVARFADVEHTLCAVAPSISTRAPDPPLGIDRRVLHQADNGRIPQARGDVRGGLDAVPVRLPRRRLRDRRPVGPEARVRVLRRPAPGEPGERGRSDLLRDERRLAPVHQPVRRRAVQRERELVDEARDAAGESGRDKVDERSLQMVKIALGFVNQALALYDSDARKLAEVGTIMVAVGGIDDHGAEAFVGRDEDDDVLSCPFLLGLIHFIKKCGGDVKMSDKDKTSLYIALLRLVKSKECVDERTVAVMIDLTAVASSTPVDAANNFVILQRMLPPEAEIKWAVAIDCGLLELMTRFLVEHSGRPDAKNELMDSIIKLIHNLETACGIVGEGGAELGEAIGLGASFPTSVGPALRALQARRDEIIAALEAAGPNIPRKQESELIFQCLCQMLADIDTDGAEEVEQAAPTTVEEAVVACSNCSVELEKGKRQRCNNCKTVYCSRDCQVQDWKNGHKKECKSIAEKKKAEESRANEAKKDVKAKKRDFLTRQLESSNDAQKDMDRRLEAGSHSFASNQIKFMMLAVAMGCDVRDCVCRIDVRGPEPVLDCLPLGEYHAYLHSKGITARDIQRQMEDAAGKIAIAFVLSDPREALGVDGRIQVAHQYAPYQKDAYDVMQKFKAAYPDDPALQVELMAKIQETDSTQQQMEIIDAVISGAIGGRR</sequence>
<feature type="compositionally biased region" description="Basic and acidic residues" evidence="6">
    <location>
        <begin position="12"/>
        <end position="22"/>
    </location>
</feature>
<evidence type="ECO:0000256" key="4">
    <source>
        <dbReference type="PROSITE-ProRule" id="PRU00134"/>
    </source>
</evidence>
<feature type="region of interest" description="Disordered" evidence="6">
    <location>
        <begin position="1"/>
        <end position="25"/>
    </location>
</feature>
<reference evidence="8 9" key="1">
    <citation type="journal article" date="2012" name="Genome Biol.">
        <title>Genome and low-iron response of an oceanic diatom adapted to chronic iron limitation.</title>
        <authorList>
            <person name="Lommer M."/>
            <person name="Specht M."/>
            <person name="Roy A.S."/>
            <person name="Kraemer L."/>
            <person name="Andreson R."/>
            <person name="Gutowska M.A."/>
            <person name="Wolf J."/>
            <person name="Bergner S.V."/>
            <person name="Schilhabel M.B."/>
            <person name="Klostermeier U.C."/>
            <person name="Beiko R.G."/>
            <person name="Rosenstiel P."/>
            <person name="Hippler M."/>
            <person name="Laroche J."/>
        </authorList>
    </citation>
    <scope>NUCLEOTIDE SEQUENCE [LARGE SCALE GENOMIC DNA]</scope>
    <source>
        <strain evidence="8 9">CCMP1005</strain>
    </source>
</reference>
<organism evidence="8 9">
    <name type="scientific">Thalassiosira oceanica</name>
    <name type="common">Marine diatom</name>
    <dbReference type="NCBI Taxonomy" id="159749"/>
    <lineage>
        <taxon>Eukaryota</taxon>
        <taxon>Sar</taxon>
        <taxon>Stramenopiles</taxon>
        <taxon>Ochrophyta</taxon>
        <taxon>Bacillariophyta</taxon>
        <taxon>Coscinodiscophyceae</taxon>
        <taxon>Thalassiosirophycidae</taxon>
        <taxon>Thalassiosirales</taxon>
        <taxon>Thalassiosiraceae</taxon>
        <taxon>Thalassiosira</taxon>
    </lineage>
</organism>
<dbReference type="AlphaFoldDB" id="K0T4G6"/>
<name>K0T4G6_THAOC</name>